<keyword evidence="4 6" id="KW-0560">Oxidoreductase</keyword>
<protein>
    <recommendedName>
        <fullName evidence="7">Succinate-semialdehyde dehydrogenase</fullName>
        <ecNumber evidence="7">1.2.1.24</ecNumber>
    </recommendedName>
</protein>
<comment type="similarity">
    <text evidence="3 6">Belongs to the aldehyde dehydrogenase family.</text>
</comment>
<keyword evidence="7" id="KW-0496">Mitochondrion</keyword>
<comment type="pathway">
    <text evidence="2 7">Amino-acid degradation; 4-aminobutanoate degradation.</text>
</comment>
<sequence length="488" mass="52554">MEKYGIPQKFLPGKAYINGSWVAGKEGKTFEVRNPATGELLAEVPDLGAADAEEAIGVAYETFQTWKETTAKERANILRRWGELLLTNQEHLAMLLTLENGKPLYEAKAEVGSSASLFEWYSEEARRTYGDVVPTHNKKMRLVFVRQPVGVAGLITPWNFPAGMIARKAAAALAAGCTTVLKPAEDTPLSALAMAKLGEEAGVPPGVFNILPCSRANAPAIGKTFCESPLVAKISFTGSTATGKVLLQQAASTVKKVSMELGGNAPFIVFNSANVDEAVRGAMTCKYRGSGQTCVCANRILIQEGLYDEFCNKFAAEAKKLVVGDGMKEGVTQGPLINERGFEKVKRHVEDALQNGGKVLVGGKPHSLGRTFFEPTVISEVTNKAVVFEEETFGPLAALVKFKTEEEAVVIANNSRHGLAGYFYSQDISQAWRVAEKLEVGMVGINESLISLDSIAFGGVKESGLGREGSKYGLDDYMEIKYICFGGI</sequence>
<dbReference type="InterPro" id="IPR029510">
    <property type="entry name" value="Ald_DH_CS_GLU"/>
</dbReference>
<dbReference type="GO" id="GO:0004777">
    <property type="term" value="F:succinate-semialdehyde dehydrogenase (NAD+) activity"/>
    <property type="evidence" value="ECO:0007669"/>
    <property type="project" value="UniProtKB-UniRule"/>
</dbReference>
<evidence type="ECO:0000259" key="8">
    <source>
        <dbReference type="Pfam" id="PF00171"/>
    </source>
</evidence>
<evidence type="ECO:0000256" key="2">
    <source>
        <dbReference type="ARBA" id="ARBA00005176"/>
    </source>
</evidence>
<dbReference type="InterPro" id="IPR016162">
    <property type="entry name" value="Ald_DH_N"/>
</dbReference>
<dbReference type="InterPro" id="IPR010102">
    <property type="entry name" value="Succ_semiAld_DH"/>
</dbReference>
<dbReference type="EC" id="1.2.1.24" evidence="7"/>
<keyword evidence="7" id="KW-0520">NAD</keyword>
<dbReference type="InterPro" id="IPR015590">
    <property type="entry name" value="Aldehyde_DH_dom"/>
</dbReference>
<dbReference type="CDD" id="cd07103">
    <property type="entry name" value="ALDH_F5_SSADH_GabD"/>
    <property type="match status" value="1"/>
</dbReference>
<evidence type="ECO:0000313" key="9">
    <source>
        <dbReference type="EMBL" id="KAJ8046947.1"/>
    </source>
</evidence>
<comment type="caution">
    <text evidence="9">The sequence shown here is derived from an EMBL/GenBank/DDBJ whole genome shotgun (WGS) entry which is preliminary data.</text>
</comment>
<evidence type="ECO:0000256" key="4">
    <source>
        <dbReference type="ARBA" id="ARBA00023002"/>
    </source>
</evidence>
<evidence type="ECO:0000256" key="1">
    <source>
        <dbReference type="ARBA" id="ARBA00003743"/>
    </source>
</evidence>
<dbReference type="EMBL" id="JAIZAY010000002">
    <property type="protein sequence ID" value="KAJ8046947.1"/>
    <property type="molecule type" value="Genomic_DNA"/>
</dbReference>
<dbReference type="OrthoDB" id="310895at2759"/>
<dbReference type="FunFam" id="3.40.605.10:FF:000005">
    <property type="entry name" value="Succinate-semialdehyde dehydrogenase I"/>
    <property type="match status" value="1"/>
</dbReference>
<dbReference type="PANTHER" id="PTHR43353:SF5">
    <property type="entry name" value="SUCCINATE-SEMIALDEHYDE DEHYDROGENASE, MITOCHONDRIAL"/>
    <property type="match status" value="1"/>
</dbReference>
<evidence type="ECO:0000313" key="10">
    <source>
        <dbReference type="Proteomes" id="UP001152320"/>
    </source>
</evidence>
<evidence type="ECO:0000256" key="3">
    <source>
        <dbReference type="ARBA" id="ARBA00009986"/>
    </source>
</evidence>
<dbReference type="Gene3D" id="3.40.309.10">
    <property type="entry name" value="Aldehyde Dehydrogenase, Chain A, domain 2"/>
    <property type="match status" value="1"/>
</dbReference>
<name>A0A9Q1HER8_HOLLE</name>
<dbReference type="PROSITE" id="PS00687">
    <property type="entry name" value="ALDEHYDE_DEHYDR_GLU"/>
    <property type="match status" value="1"/>
</dbReference>
<dbReference type="SUPFAM" id="SSF53720">
    <property type="entry name" value="ALDH-like"/>
    <property type="match status" value="1"/>
</dbReference>
<organism evidence="9 10">
    <name type="scientific">Holothuria leucospilota</name>
    <name type="common">Black long sea cucumber</name>
    <name type="synonym">Mertensiothuria leucospilota</name>
    <dbReference type="NCBI Taxonomy" id="206669"/>
    <lineage>
        <taxon>Eukaryota</taxon>
        <taxon>Metazoa</taxon>
        <taxon>Echinodermata</taxon>
        <taxon>Eleutherozoa</taxon>
        <taxon>Echinozoa</taxon>
        <taxon>Holothuroidea</taxon>
        <taxon>Aspidochirotacea</taxon>
        <taxon>Aspidochirotida</taxon>
        <taxon>Holothuriidae</taxon>
        <taxon>Holothuria</taxon>
    </lineage>
</organism>
<dbReference type="Pfam" id="PF00171">
    <property type="entry name" value="Aldedh"/>
    <property type="match status" value="1"/>
</dbReference>
<evidence type="ECO:0000256" key="5">
    <source>
        <dbReference type="PROSITE-ProRule" id="PRU10007"/>
    </source>
</evidence>
<evidence type="ECO:0000256" key="7">
    <source>
        <dbReference type="RuleBase" id="RU365091"/>
    </source>
</evidence>
<feature type="active site" evidence="5">
    <location>
        <position position="260"/>
    </location>
</feature>
<dbReference type="FunFam" id="3.40.309.10:FF:000004">
    <property type="entry name" value="Succinate-semialdehyde dehydrogenase I"/>
    <property type="match status" value="1"/>
</dbReference>
<proteinExistence type="inferred from homology"/>
<dbReference type="GO" id="GO:0005739">
    <property type="term" value="C:mitochondrion"/>
    <property type="evidence" value="ECO:0007669"/>
    <property type="project" value="UniProtKB-SubCell"/>
</dbReference>
<dbReference type="NCBIfam" id="TIGR01780">
    <property type="entry name" value="SSADH"/>
    <property type="match status" value="1"/>
</dbReference>
<feature type="domain" description="Aldehyde dehydrogenase" evidence="8">
    <location>
        <begin position="21"/>
        <end position="483"/>
    </location>
</feature>
<dbReference type="InterPro" id="IPR050740">
    <property type="entry name" value="Aldehyde_DH_Superfamily"/>
</dbReference>
<dbReference type="AlphaFoldDB" id="A0A9Q1HER8"/>
<comment type="catalytic activity">
    <reaction evidence="7">
        <text>succinate semialdehyde + NAD(+) + H2O = succinate + NADH + 2 H(+)</text>
        <dbReference type="Rhea" id="RHEA:13217"/>
        <dbReference type="ChEBI" id="CHEBI:15377"/>
        <dbReference type="ChEBI" id="CHEBI:15378"/>
        <dbReference type="ChEBI" id="CHEBI:30031"/>
        <dbReference type="ChEBI" id="CHEBI:57540"/>
        <dbReference type="ChEBI" id="CHEBI:57706"/>
        <dbReference type="ChEBI" id="CHEBI:57945"/>
        <dbReference type="EC" id="1.2.1.24"/>
    </reaction>
</comment>
<dbReference type="InterPro" id="IPR016161">
    <property type="entry name" value="Ald_DH/histidinol_DH"/>
</dbReference>
<evidence type="ECO:0000256" key="6">
    <source>
        <dbReference type="RuleBase" id="RU003345"/>
    </source>
</evidence>
<accession>A0A9Q1HER8</accession>
<dbReference type="Proteomes" id="UP001152320">
    <property type="component" value="Chromosome 2"/>
</dbReference>
<comment type="subcellular location">
    <subcellularLocation>
        <location evidence="7">Mitochondrion</location>
    </subcellularLocation>
</comment>
<keyword evidence="10" id="KW-1185">Reference proteome</keyword>
<dbReference type="InterPro" id="IPR016163">
    <property type="entry name" value="Ald_DH_C"/>
</dbReference>
<gene>
    <name evidence="9" type="ORF">HOLleu_05793</name>
</gene>
<dbReference type="PANTHER" id="PTHR43353">
    <property type="entry name" value="SUCCINATE-SEMIALDEHYDE DEHYDROGENASE, MITOCHONDRIAL"/>
    <property type="match status" value="1"/>
</dbReference>
<dbReference type="Gene3D" id="3.40.605.10">
    <property type="entry name" value="Aldehyde Dehydrogenase, Chain A, domain 1"/>
    <property type="match status" value="1"/>
</dbReference>
<reference evidence="9" key="1">
    <citation type="submission" date="2021-10" db="EMBL/GenBank/DDBJ databases">
        <title>Tropical sea cucumber genome reveals ecological adaptation and Cuvierian tubules defense mechanism.</title>
        <authorList>
            <person name="Chen T."/>
        </authorList>
    </citation>
    <scope>NUCLEOTIDE SEQUENCE</scope>
    <source>
        <strain evidence="9">Nanhai2018</strain>
        <tissue evidence="9">Muscle</tissue>
    </source>
</reference>
<dbReference type="GO" id="GO:0009450">
    <property type="term" value="P:gamma-aminobutyric acid catabolic process"/>
    <property type="evidence" value="ECO:0007669"/>
    <property type="project" value="UniProtKB-UniRule"/>
</dbReference>
<comment type="subunit">
    <text evidence="7">Homotetramer.</text>
</comment>
<comment type="function">
    <text evidence="1">Catalyzes one step in the degradation of the inhibitory neurotransmitter gamma-aminobutyric acid (GABA).</text>
</comment>